<keyword evidence="4 10" id="KW-0812">Transmembrane</keyword>
<evidence type="ECO:0000256" key="3">
    <source>
        <dbReference type="ARBA" id="ARBA00017057"/>
    </source>
</evidence>
<dbReference type="GO" id="GO:0006465">
    <property type="term" value="P:signal peptide processing"/>
    <property type="evidence" value="ECO:0007669"/>
    <property type="project" value="InterPro"/>
</dbReference>
<comment type="subcellular location">
    <subcellularLocation>
        <location evidence="1">Endoplasmic reticulum membrane</location>
        <topology evidence="1">Multi-pass membrane protein</topology>
    </subcellularLocation>
</comment>
<comment type="function">
    <text evidence="8">Component of the signal peptidase complex (SPC) which catalyzes the cleavage of N-terminal signal sequences from nascent proteins as they are translocated into the lumen of the endoplasmic reticulum. Enhances the enzymatic activity of SPC and facilitates the interactions between different components of the translocation site.</text>
</comment>
<dbReference type="PANTHER" id="PTHR13085:SF0">
    <property type="entry name" value="SIGNAL PEPTIDASE COMPLEX SUBUNIT 2"/>
    <property type="match status" value="1"/>
</dbReference>
<organism evidence="11 12">
    <name type="scientific">Phialocephala subalpina</name>
    <dbReference type="NCBI Taxonomy" id="576137"/>
    <lineage>
        <taxon>Eukaryota</taxon>
        <taxon>Fungi</taxon>
        <taxon>Dikarya</taxon>
        <taxon>Ascomycota</taxon>
        <taxon>Pezizomycotina</taxon>
        <taxon>Leotiomycetes</taxon>
        <taxon>Helotiales</taxon>
        <taxon>Mollisiaceae</taxon>
        <taxon>Phialocephala</taxon>
        <taxon>Phialocephala fortinii species complex</taxon>
    </lineage>
</organism>
<keyword evidence="12" id="KW-1185">Reference proteome</keyword>
<name>A0A1L7WMV6_9HELO</name>
<evidence type="ECO:0000256" key="1">
    <source>
        <dbReference type="ARBA" id="ARBA00004477"/>
    </source>
</evidence>
<evidence type="ECO:0000256" key="8">
    <source>
        <dbReference type="ARBA" id="ARBA00045608"/>
    </source>
</evidence>
<evidence type="ECO:0000313" key="11">
    <source>
        <dbReference type="EMBL" id="CZR54117.1"/>
    </source>
</evidence>
<evidence type="ECO:0000256" key="4">
    <source>
        <dbReference type="ARBA" id="ARBA00022692"/>
    </source>
</evidence>
<keyword evidence="5" id="KW-0256">Endoplasmic reticulum</keyword>
<evidence type="ECO:0000256" key="9">
    <source>
        <dbReference type="SAM" id="MobiDB-lite"/>
    </source>
</evidence>
<evidence type="ECO:0000256" key="5">
    <source>
        <dbReference type="ARBA" id="ARBA00022824"/>
    </source>
</evidence>
<sequence length="236" mass="25985">MAVSAEKISVYSIADLKNTSDDAIPHYLNSLGFKQSHLLTDTRLALGYSAFAICAACFYWDYQFGFDNTKYYTAAAVALYSLLNGALTFWIWAVEKGTVYIGTNKNGVKIQVATKTEKFKPIYNVDVKFTEKGGKTSELKIKKPFTQWFDKKGHLHVLPFQQMFASNVPAIGAADPTKVLEVKKKVVRVEVGDENKTMDEKWASLLAESSGVSLDDLSGGKTATGSVKGKKRGKKA</sequence>
<keyword evidence="6 10" id="KW-1133">Transmembrane helix</keyword>
<evidence type="ECO:0000313" key="12">
    <source>
        <dbReference type="Proteomes" id="UP000184330"/>
    </source>
</evidence>
<feature type="transmembrane region" description="Helical" evidence="10">
    <location>
        <begin position="44"/>
        <end position="62"/>
    </location>
</feature>
<keyword evidence="7 10" id="KW-0472">Membrane</keyword>
<dbReference type="EMBL" id="FJOG01000004">
    <property type="protein sequence ID" value="CZR54117.1"/>
    <property type="molecule type" value="Genomic_DNA"/>
</dbReference>
<evidence type="ECO:0000256" key="6">
    <source>
        <dbReference type="ARBA" id="ARBA00022989"/>
    </source>
</evidence>
<dbReference type="OrthoDB" id="29558at2759"/>
<gene>
    <name evidence="11" type="ORF">PAC_04000</name>
</gene>
<dbReference type="AlphaFoldDB" id="A0A1L7WMV6"/>
<dbReference type="PANTHER" id="PTHR13085">
    <property type="entry name" value="MICROSOMAL SIGNAL PEPTIDASE 25 KDA SUBUNIT"/>
    <property type="match status" value="1"/>
</dbReference>
<dbReference type="GO" id="GO:0045047">
    <property type="term" value="P:protein targeting to ER"/>
    <property type="evidence" value="ECO:0007669"/>
    <property type="project" value="TreeGrafter"/>
</dbReference>
<comment type="similarity">
    <text evidence="2">Belongs to the SPCS2 family.</text>
</comment>
<feature type="region of interest" description="Disordered" evidence="9">
    <location>
        <begin position="212"/>
        <end position="236"/>
    </location>
</feature>
<dbReference type="InterPro" id="IPR009582">
    <property type="entry name" value="Spc2/SPCS2"/>
</dbReference>
<evidence type="ECO:0000256" key="2">
    <source>
        <dbReference type="ARBA" id="ARBA00007324"/>
    </source>
</evidence>
<dbReference type="GO" id="GO:0005787">
    <property type="term" value="C:signal peptidase complex"/>
    <property type="evidence" value="ECO:0007669"/>
    <property type="project" value="InterPro"/>
</dbReference>
<proteinExistence type="inferred from homology"/>
<feature type="transmembrane region" description="Helical" evidence="10">
    <location>
        <begin position="74"/>
        <end position="94"/>
    </location>
</feature>
<protein>
    <recommendedName>
        <fullName evidence="3">Signal peptidase complex subunit 2</fullName>
    </recommendedName>
</protein>
<dbReference type="Pfam" id="PF06703">
    <property type="entry name" value="SPC25"/>
    <property type="match status" value="1"/>
</dbReference>
<dbReference type="Proteomes" id="UP000184330">
    <property type="component" value="Unassembled WGS sequence"/>
</dbReference>
<evidence type="ECO:0000256" key="7">
    <source>
        <dbReference type="ARBA" id="ARBA00023136"/>
    </source>
</evidence>
<dbReference type="STRING" id="576137.A0A1L7WMV6"/>
<evidence type="ECO:0000256" key="10">
    <source>
        <dbReference type="SAM" id="Phobius"/>
    </source>
</evidence>
<reference evidence="11 12" key="1">
    <citation type="submission" date="2016-03" db="EMBL/GenBank/DDBJ databases">
        <authorList>
            <person name="Ploux O."/>
        </authorList>
    </citation>
    <scope>NUCLEOTIDE SEQUENCE [LARGE SCALE GENOMIC DNA]</scope>
    <source>
        <strain evidence="11 12">UAMH 11012</strain>
    </source>
</reference>
<accession>A0A1L7WMV6</accession>